<dbReference type="VEuPathDB" id="VectorBase:AMEM010087"/>
<organism evidence="2 3">
    <name type="scientific">Anopheles merus</name>
    <name type="common">Mosquito</name>
    <dbReference type="NCBI Taxonomy" id="30066"/>
    <lineage>
        <taxon>Eukaryota</taxon>
        <taxon>Metazoa</taxon>
        <taxon>Ecdysozoa</taxon>
        <taxon>Arthropoda</taxon>
        <taxon>Hexapoda</taxon>
        <taxon>Insecta</taxon>
        <taxon>Pterygota</taxon>
        <taxon>Neoptera</taxon>
        <taxon>Endopterygota</taxon>
        <taxon>Diptera</taxon>
        <taxon>Nematocera</taxon>
        <taxon>Culicoidea</taxon>
        <taxon>Culicidae</taxon>
        <taxon>Anophelinae</taxon>
        <taxon>Anopheles</taxon>
    </lineage>
</organism>
<protein>
    <submittedName>
        <fullName evidence="2">Uncharacterized protein</fullName>
    </submittedName>
</protein>
<dbReference type="Proteomes" id="UP000075903">
    <property type="component" value="Unassembled WGS sequence"/>
</dbReference>
<feature type="compositionally biased region" description="Acidic residues" evidence="1">
    <location>
        <begin position="8"/>
        <end position="33"/>
    </location>
</feature>
<accession>A0A182V7B2</accession>
<evidence type="ECO:0000313" key="3">
    <source>
        <dbReference type="Proteomes" id="UP000075903"/>
    </source>
</evidence>
<proteinExistence type="predicted"/>
<evidence type="ECO:0000256" key="1">
    <source>
        <dbReference type="SAM" id="MobiDB-lite"/>
    </source>
</evidence>
<feature type="compositionally biased region" description="Acidic residues" evidence="1">
    <location>
        <begin position="77"/>
        <end position="101"/>
    </location>
</feature>
<name>A0A182V7B2_ANOME</name>
<evidence type="ECO:0000313" key="2">
    <source>
        <dbReference type="EnsemblMetazoa" id="AMEM010087-PA"/>
    </source>
</evidence>
<sequence length="176" mass="19304">MLNKKDEAEDDGFITSPDDVDVAEEDPDEEVNEIDDKEHEDDSCIVPQLPSRLLLPQDDGAVLLAVVAPAPPPPDSDASEVENSDENPVDVMEDPPVEEPVPDVTYISAGYHRTSTSVPSLGMWRRLSCNPRNVIAPPGPLAMVASRIKRCCNPSITPESKKSKRRAARMYGKRET</sequence>
<dbReference type="AlphaFoldDB" id="A0A182V7B2"/>
<dbReference type="EnsemblMetazoa" id="AMEM010087-RA">
    <property type="protein sequence ID" value="AMEM010087-PA"/>
    <property type="gene ID" value="AMEM010087"/>
</dbReference>
<reference evidence="2" key="1">
    <citation type="submission" date="2020-05" db="UniProtKB">
        <authorList>
            <consortium name="EnsemblMetazoa"/>
        </authorList>
    </citation>
    <scope>IDENTIFICATION</scope>
    <source>
        <strain evidence="2">MAF</strain>
    </source>
</reference>
<feature type="region of interest" description="Disordered" evidence="1">
    <location>
        <begin position="154"/>
        <end position="176"/>
    </location>
</feature>
<keyword evidence="3" id="KW-1185">Reference proteome</keyword>
<feature type="region of interest" description="Disordered" evidence="1">
    <location>
        <begin position="1"/>
        <end position="45"/>
    </location>
</feature>
<feature type="region of interest" description="Disordered" evidence="1">
    <location>
        <begin position="68"/>
        <end position="102"/>
    </location>
</feature>